<feature type="region of interest" description="Disordered" evidence="1">
    <location>
        <begin position="23"/>
        <end position="45"/>
    </location>
</feature>
<dbReference type="AlphaFoldDB" id="A0A8H5X1W1"/>
<sequence>MPDQVTTSSAASISLPVRFTRNNLVYSPPRSPSPPPPRASSPSPEYWTCYEAPEWSSLTTPAGAQKPLRKLLVQDSGTADVSVSSRWFEGDKERWSLADQVKELDLQIQKDIDDAALKADKLAAKEAESSSIEDRFAEALRKKKEEETKPEETKPEEERC</sequence>
<name>A0A8H5X1W1_9HYPO</name>
<evidence type="ECO:0000256" key="1">
    <source>
        <dbReference type="SAM" id="MobiDB-lite"/>
    </source>
</evidence>
<dbReference type="Proteomes" id="UP000562682">
    <property type="component" value="Unassembled WGS sequence"/>
</dbReference>
<comment type="caution">
    <text evidence="2">The sequence shown here is derived from an EMBL/GenBank/DDBJ whole genome shotgun (WGS) entry which is preliminary data.</text>
</comment>
<accession>A0A8H5X1W1</accession>
<dbReference type="EMBL" id="JAAOAK010000248">
    <property type="protein sequence ID" value="KAF5680251.1"/>
    <property type="molecule type" value="Genomic_DNA"/>
</dbReference>
<keyword evidence="3" id="KW-1185">Reference proteome</keyword>
<evidence type="ECO:0000313" key="3">
    <source>
        <dbReference type="Proteomes" id="UP000562682"/>
    </source>
</evidence>
<evidence type="ECO:0000313" key="2">
    <source>
        <dbReference type="EMBL" id="KAF5680251.1"/>
    </source>
</evidence>
<feature type="region of interest" description="Disordered" evidence="1">
    <location>
        <begin position="124"/>
        <end position="160"/>
    </location>
</feature>
<reference evidence="2 3" key="1">
    <citation type="submission" date="2020-05" db="EMBL/GenBank/DDBJ databases">
        <title>Identification and distribution of gene clusters putatively required for synthesis of sphingolipid metabolism inhibitors in phylogenetically diverse species of the filamentous fungus Fusarium.</title>
        <authorList>
            <person name="Kim H.-S."/>
            <person name="Busman M."/>
            <person name="Brown D.W."/>
            <person name="Divon H."/>
            <person name="Uhlig S."/>
            <person name="Proctor R.H."/>
        </authorList>
    </citation>
    <scope>NUCLEOTIDE SEQUENCE [LARGE SCALE GENOMIC DNA]</scope>
    <source>
        <strain evidence="2 3">NRRL 25311</strain>
    </source>
</reference>
<protein>
    <submittedName>
        <fullName evidence="2">Uncharacterized protein</fullName>
    </submittedName>
</protein>
<proteinExistence type="predicted"/>
<organism evidence="2 3">
    <name type="scientific">Fusarium denticulatum</name>
    <dbReference type="NCBI Taxonomy" id="48507"/>
    <lineage>
        <taxon>Eukaryota</taxon>
        <taxon>Fungi</taxon>
        <taxon>Dikarya</taxon>
        <taxon>Ascomycota</taxon>
        <taxon>Pezizomycotina</taxon>
        <taxon>Sordariomycetes</taxon>
        <taxon>Hypocreomycetidae</taxon>
        <taxon>Hypocreales</taxon>
        <taxon>Nectriaceae</taxon>
        <taxon>Fusarium</taxon>
        <taxon>Fusarium fujikuroi species complex</taxon>
    </lineage>
</organism>
<gene>
    <name evidence="2" type="ORF">FDENT_8454</name>
</gene>
<feature type="compositionally biased region" description="Pro residues" evidence="1">
    <location>
        <begin position="29"/>
        <end position="39"/>
    </location>
</feature>